<dbReference type="CTD" id="20314642"/>
<dbReference type="Proteomes" id="UP000054324">
    <property type="component" value="Unassembled WGS sequence"/>
</dbReference>
<dbReference type="AlphaFoldDB" id="A0A075A247"/>
<dbReference type="KEGG" id="ovi:T265_00454"/>
<sequence length="194" mass="21353">MKLGFDPIQSCSSTLHFASVKRIPNREAELFRSFNIVCIATGSDPKRAMSSAYSISVSERPGSTSTPQALEGGEGRECQRVPSHGIRTWGPNQSSIQKLDKKTATKLAAINNLKDQKIETSVRKTVDTMWMFFITVQSTAEVAGDDWLDMTENRRVERPQAIVASCYCLDPLSGGDSVSVRQQSCPDTQTVLAY</sequence>
<evidence type="ECO:0000256" key="1">
    <source>
        <dbReference type="SAM" id="MobiDB-lite"/>
    </source>
</evidence>
<gene>
    <name evidence="2" type="ORF">T265_00454</name>
</gene>
<dbReference type="RefSeq" id="XP_009162491.1">
    <property type="nucleotide sequence ID" value="XM_009164227.1"/>
</dbReference>
<feature type="compositionally biased region" description="Polar residues" evidence="1">
    <location>
        <begin position="54"/>
        <end position="68"/>
    </location>
</feature>
<keyword evidence="3" id="KW-1185">Reference proteome</keyword>
<feature type="region of interest" description="Disordered" evidence="1">
    <location>
        <begin position="54"/>
        <end position="76"/>
    </location>
</feature>
<evidence type="ECO:0000313" key="2">
    <source>
        <dbReference type="EMBL" id="KER33783.1"/>
    </source>
</evidence>
<accession>A0A075A247</accession>
<name>A0A075A247_OPIVI</name>
<protein>
    <submittedName>
        <fullName evidence="2">Uncharacterized protein</fullName>
    </submittedName>
</protein>
<dbReference type="EMBL" id="KL596622">
    <property type="protein sequence ID" value="KER33783.1"/>
    <property type="molecule type" value="Genomic_DNA"/>
</dbReference>
<proteinExistence type="predicted"/>
<reference evidence="2 3" key="1">
    <citation type="submission" date="2013-11" db="EMBL/GenBank/DDBJ databases">
        <title>Opisthorchis viverrini - life in the bile duct.</title>
        <authorList>
            <person name="Young N.D."/>
            <person name="Nagarajan N."/>
            <person name="Lin S.J."/>
            <person name="Korhonen P.K."/>
            <person name="Jex A.R."/>
            <person name="Hall R.S."/>
            <person name="Safavi-Hemami H."/>
            <person name="Kaewkong W."/>
            <person name="Bertrand D."/>
            <person name="Gao S."/>
            <person name="Seet Q."/>
            <person name="Wongkham S."/>
            <person name="Teh B.T."/>
            <person name="Wongkham C."/>
            <person name="Intapan P.M."/>
            <person name="Maleewong W."/>
            <person name="Yang X."/>
            <person name="Hu M."/>
            <person name="Wang Z."/>
            <person name="Hofmann A."/>
            <person name="Sternberg P.W."/>
            <person name="Tan P."/>
            <person name="Wang J."/>
            <person name="Gasser R.B."/>
        </authorList>
    </citation>
    <scope>NUCLEOTIDE SEQUENCE [LARGE SCALE GENOMIC DNA]</scope>
</reference>
<dbReference type="GeneID" id="20314642"/>
<evidence type="ECO:0000313" key="3">
    <source>
        <dbReference type="Proteomes" id="UP000054324"/>
    </source>
</evidence>
<organism evidence="2 3">
    <name type="scientific">Opisthorchis viverrini</name>
    <name type="common">Southeast Asian liver fluke</name>
    <dbReference type="NCBI Taxonomy" id="6198"/>
    <lineage>
        <taxon>Eukaryota</taxon>
        <taxon>Metazoa</taxon>
        <taxon>Spiralia</taxon>
        <taxon>Lophotrochozoa</taxon>
        <taxon>Platyhelminthes</taxon>
        <taxon>Trematoda</taxon>
        <taxon>Digenea</taxon>
        <taxon>Opisthorchiida</taxon>
        <taxon>Opisthorchiata</taxon>
        <taxon>Opisthorchiidae</taxon>
        <taxon>Opisthorchis</taxon>
    </lineage>
</organism>